<dbReference type="GO" id="GO:0006602">
    <property type="term" value="P:creatinine catabolic process"/>
    <property type="evidence" value="ECO:0007669"/>
    <property type="project" value="InterPro"/>
</dbReference>
<keyword evidence="3" id="KW-0378">Hydrolase</keyword>
<evidence type="ECO:0000256" key="2">
    <source>
        <dbReference type="ARBA" id="ARBA00022723"/>
    </source>
</evidence>
<keyword evidence="7" id="KW-1185">Reference proteome</keyword>
<keyword evidence="4" id="KW-0862">Zinc</keyword>
<dbReference type="PANTHER" id="PTHR35005:SF1">
    <property type="entry name" value="2-AMINO-5-FORMYLAMINO-6-RIBOSYLAMINOPYRIMIDIN-4(3H)-ONE 5'-MONOPHOSPHATE DEFORMYLASE"/>
    <property type="match status" value="1"/>
</dbReference>
<dbReference type="EMBL" id="LAYY01000005">
    <property type="protein sequence ID" value="KKK39029.1"/>
    <property type="molecule type" value="Genomic_DNA"/>
</dbReference>
<comment type="similarity">
    <text evidence="5">Belongs to the creatininase superfamily.</text>
</comment>
<evidence type="ECO:0000313" key="7">
    <source>
        <dbReference type="Proteomes" id="UP000034166"/>
    </source>
</evidence>
<comment type="caution">
    <text evidence="6">The sequence shown here is derived from an EMBL/GenBank/DDBJ whole genome shotgun (WGS) entry which is preliminary data.</text>
</comment>
<organism evidence="6 7">
    <name type="scientific">Mesobacillus campisalis</name>
    <dbReference type="NCBI Taxonomy" id="1408103"/>
    <lineage>
        <taxon>Bacteria</taxon>
        <taxon>Bacillati</taxon>
        <taxon>Bacillota</taxon>
        <taxon>Bacilli</taxon>
        <taxon>Bacillales</taxon>
        <taxon>Bacillaceae</taxon>
        <taxon>Mesobacillus</taxon>
    </lineage>
</organism>
<dbReference type="GO" id="GO:0047789">
    <property type="term" value="F:creatininase activity"/>
    <property type="evidence" value="ECO:0007669"/>
    <property type="project" value="InterPro"/>
</dbReference>
<evidence type="ECO:0000313" key="6">
    <source>
        <dbReference type="EMBL" id="KKK39029.1"/>
    </source>
</evidence>
<evidence type="ECO:0000256" key="4">
    <source>
        <dbReference type="ARBA" id="ARBA00022833"/>
    </source>
</evidence>
<dbReference type="GO" id="GO:0046872">
    <property type="term" value="F:metal ion binding"/>
    <property type="evidence" value="ECO:0007669"/>
    <property type="project" value="UniProtKB-KW"/>
</dbReference>
<keyword evidence="2" id="KW-0479">Metal-binding</keyword>
<comment type="cofactor">
    <cofactor evidence="1">
        <name>Zn(2+)</name>
        <dbReference type="ChEBI" id="CHEBI:29105"/>
    </cofactor>
</comment>
<protein>
    <submittedName>
        <fullName evidence="6">Creatininase</fullName>
    </submittedName>
</protein>
<gene>
    <name evidence="6" type="ORF">WQ57_06235</name>
</gene>
<evidence type="ECO:0000256" key="1">
    <source>
        <dbReference type="ARBA" id="ARBA00001947"/>
    </source>
</evidence>
<dbReference type="PANTHER" id="PTHR35005">
    <property type="entry name" value="3-DEHYDRO-SCYLLO-INOSOSE HYDROLASE"/>
    <property type="match status" value="1"/>
</dbReference>
<accession>A0A0M2SWT8</accession>
<sequence length="256" mass="28985">MPEMTWMEVRDAVNAGCGVILPIGATEQHGPHMPLCTDALLAGRMALDVAKETNMIVAPTVSYGFRSRPCTGGGQTFPGTTSLSGSTLTAIIMDVVKEFIRTGFRKIVLFNWHFENSNFIYDAAYNVFDDRKKDYPDLKLLIIESPFSELKPETMDYVFEGHFPGWGIEHASIFETSVMMYVAPELVDFSKAKDDQAEYYPFYDMLPIPTRISTESGILWKASLATKEKGEMVWKEISQNLIESVNMEFTRWEKEN</sequence>
<dbReference type="Gene3D" id="3.40.50.10310">
    <property type="entry name" value="Creatininase"/>
    <property type="match status" value="1"/>
</dbReference>
<dbReference type="GO" id="GO:0016811">
    <property type="term" value="F:hydrolase activity, acting on carbon-nitrogen (but not peptide) bonds, in linear amides"/>
    <property type="evidence" value="ECO:0007669"/>
    <property type="project" value="TreeGrafter"/>
</dbReference>
<dbReference type="GO" id="GO:0009231">
    <property type="term" value="P:riboflavin biosynthetic process"/>
    <property type="evidence" value="ECO:0007669"/>
    <property type="project" value="TreeGrafter"/>
</dbReference>
<dbReference type="InterPro" id="IPR003785">
    <property type="entry name" value="Creatininase/forma_Hydrolase"/>
</dbReference>
<name>A0A0M2SWT8_9BACI</name>
<evidence type="ECO:0000256" key="3">
    <source>
        <dbReference type="ARBA" id="ARBA00022801"/>
    </source>
</evidence>
<reference evidence="6 7" key="1">
    <citation type="submission" date="2015-04" db="EMBL/GenBank/DDBJ databases">
        <title>Taxonomic description and genome sequence of Bacillus campisalis sp. nov., a novel member of the genus Bacillus isolated from solar saltern.</title>
        <authorList>
            <person name="Mathan Kumar R."/>
            <person name="Kaur G."/>
            <person name="Kumar A."/>
            <person name="Singh N.K."/>
            <person name="Kaur N."/>
            <person name="Kumar N."/>
            <person name="Mayilraj S."/>
        </authorList>
    </citation>
    <scope>NUCLEOTIDE SEQUENCE [LARGE SCALE GENOMIC DNA]</scope>
    <source>
        <strain evidence="6 7">SA2-6</strain>
    </source>
</reference>
<dbReference type="Proteomes" id="UP000034166">
    <property type="component" value="Unassembled WGS sequence"/>
</dbReference>
<evidence type="ECO:0000256" key="5">
    <source>
        <dbReference type="ARBA" id="ARBA00024029"/>
    </source>
</evidence>
<dbReference type="Pfam" id="PF02633">
    <property type="entry name" value="Creatininase"/>
    <property type="match status" value="1"/>
</dbReference>
<dbReference type="NCBIfam" id="TIGR04448">
    <property type="entry name" value="creatininase"/>
    <property type="match status" value="1"/>
</dbReference>
<dbReference type="SUPFAM" id="SSF102215">
    <property type="entry name" value="Creatininase"/>
    <property type="match status" value="1"/>
</dbReference>
<dbReference type="GO" id="GO:0006601">
    <property type="term" value="P:creatine biosynthetic process"/>
    <property type="evidence" value="ECO:0007669"/>
    <property type="project" value="InterPro"/>
</dbReference>
<dbReference type="PATRIC" id="fig|1408103.3.peg.1405"/>
<dbReference type="AlphaFoldDB" id="A0A0M2SWT8"/>
<dbReference type="InterPro" id="IPR024087">
    <property type="entry name" value="Creatininase-like_sf"/>
</dbReference>
<dbReference type="InterPro" id="IPR031034">
    <property type="entry name" value="Creatininase"/>
</dbReference>
<proteinExistence type="inferred from homology"/>